<feature type="transmembrane region" description="Helical" evidence="2">
    <location>
        <begin position="236"/>
        <end position="259"/>
    </location>
</feature>
<feature type="compositionally biased region" description="Basic and acidic residues" evidence="1">
    <location>
        <begin position="1"/>
        <end position="11"/>
    </location>
</feature>
<feature type="transmembrane region" description="Helical" evidence="2">
    <location>
        <begin position="279"/>
        <end position="299"/>
    </location>
</feature>
<dbReference type="RefSeq" id="WP_184363668.1">
    <property type="nucleotide sequence ID" value="NZ_BAAAKM010000135.1"/>
</dbReference>
<feature type="transmembrane region" description="Helical" evidence="2">
    <location>
        <begin position="163"/>
        <end position="183"/>
    </location>
</feature>
<dbReference type="EMBL" id="JACHDO010000001">
    <property type="protein sequence ID" value="MBB5490371.1"/>
    <property type="molecule type" value="Genomic_DNA"/>
</dbReference>
<feature type="transmembrane region" description="Helical" evidence="2">
    <location>
        <begin position="130"/>
        <end position="148"/>
    </location>
</feature>
<keyword evidence="2" id="KW-1133">Transmembrane helix</keyword>
<keyword evidence="2" id="KW-0472">Membrane</keyword>
<name>A0A840WBG5_9ACTN</name>
<accession>A0A840WBG5</accession>
<feature type="region of interest" description="Disordered" evidence="1">
    <location>
        <begin position="1"/>
        <end position="23"/>
    </location>
</feature>
<gene>
    <name evidence="3" type="ORF">HNR07_001508</name>
</gene>
<evidence type="ECO:0000313" key="4">
    <source>
        <dbReference type="Proteomes" id="UP000579647"/>
    </source>
</evidence>
<feature type="transmembrane region" description="Helical" evidence="2">
    <location>
        <begin position="204"/>
        <end position="224"/>
    </location>
</feature>
<sequence>MAERSEPERPPKPPLAQRDLTPDPGLPSLPHPSVYVLVLAIFAVPLLPWALIAALVAPGFVADNGVFIDGEPWLFTPLGELVPAWVFWAVGLGLAMTVALSWGTAARLLTDATMGRVPRIGPALTRSLQGLPLTLGAAALTGTVLYGADRALLTVFEDVPGFWRYFLGTVFLAYLAPLWYPSVFAHVGEGTVWGSQSWSRLRQAGLLTGWESVGWVLLAPLGALPPVLMLNHALSLPWVLFGSLTALLALASALVGFTFAALRTRTSFPVPEPLVTPKVWGSTAGVLVACVILPAGVYAQAQPDDRGQGPTMERESTNFRLGALPQTFHLPKDGAYAVVGESLFLCEDNRCADIADGARWTSSEGGPTTPDPIAVGVSGNAVVTASLPDTRGDEGYADGSVVLENVCVETMPCALGGPWELEAAAEPEGRWNLREQPEFESTERTWQGETELWGTVSGEHTLVVATLPVSTSSDDAHLTLYGCLTQGCSEPFSAVLDVLGSHQLNDRELARRQDPGALSRNYPGLVDAAISSEGDRVSVTVSEPANGAVTLYSCELPGCDQVTETELVAASAASTIESLGQSSANTHIGASVEVRPDRTPVVVYLDRTDGSVQLVDCGDGACSDFTTIELFGPSWERTPPALALDSAGLPQIATHDVASRELVYLACADAECAEYERSVVDNIPVRPGWVALELDERDRPHLAWYRNPGGREDGTVEVARCEQAHCAG</sequence>
<feature type="transmembrane region" description="Helical" evidence="2">
    <location>
        <begin position="34"/>
        <end position="62"/>
    </location>
</feature>
<proteinExistence type="predicted"/>
<keyword evidence="2" id="KW-0812">Transmembrane</keyword>
<evidence type="ECO:0000256" key="1">
    <source>
        <dbReference type="SAM" id="MobiDB-lite"/>
    </source>
</evidence>
<reference evidence="3 4" key="1">
    <citation type="submission" date="2020-08" db="EMBL/GenBank/DDBJ databases">
        <title>Sequencing the genomes of 1000 actinobacteria strains.</title>
        <authorList>
            <person name="Klenk H.-P."/>
        </authorList>
    </citation>
    <scope>NUCLEOTIDE SEQUENCE [LARGE SCALE GENOMIC DNA]</scope>
    <source>
        <strain evidence="3 4">DSM 44598</strain>
    </source>
</reference>
<evidence type="ECO:0000256" key="2">
    <source>
        <dbReference type="SAM" id="Phobius"/>
    </source>
</evidence>
<dbReference type="Proteomes" id="UP000579647">
    <property type="component" value="Unassembled WGS sequence"/>
</dbReference>
<protein>
    <submittedName>
        <fullName evidence="3">Uncharacterized protein</fullName>
    </submittedName>
</protein>
<keyword evidence="4" id="KW-1185">Reference proteome</keyword>
<evidence type="ECO:0000313" key="3">
    <source>
        <dbReference type="EMBL" id="MBB5490371.1"/>
    </source>
</evidence>
<organism evidence="3 4">
    <name type="scientific">Nocardiopsis metallicus</name>
    <dbReference type="NCBI Taxonomy" id="179819"/>
    <lineage>
        <taxon>Bacteria</taxon>
        <taxon>Bacillati</taxon>
        <taxon>Actinomycetota</taxon>
        <taxon>Actinomycetes</taxon>
        <taxon>Streptosporangiales</taxon>
        <taxon>Nocardiopsidaceae</taxon>
        <taxon>Nocardiopsis</taxon>
    </lineage>
</organism>
<comment type="caution">
    <text evidence="3">The sequence shown here is derived from an EMBL/GenBank/DDBJ whole genome shotgun (WGS) entry which is preliminary data.</text>
</comment>
<feature type="transmembrane region" description="Helical" evidence="2">
    <location>
        <begin position="82"/>
        <end position="109"/>
    </location>
</feature>
<dbReference type="AlphaFoldDB" id="A0A840WBG5"/>